<dbReference type="EMBL" id="CADEAL010004226">
    <property type="protein sequence ID" value="CAB1454803.1"/>
    <property type="molecule type" value="Genomic_DNA"/>
</dbReference>
<feature type="region of interest" description="Disordered" evidence="1">
    <location>
        <begin position="1"/>
        <end position="26"/>
    </location>
</feature>
<comment type="caution">
    <text evidence="2">The sequence shown here is derived from an EMBL/GenBank/DDBJ whole genome shotgun (WGS) entry which is preliminary data.</text>
</comment>
<sequence length="163" mass="18014">MNQMQPTQLVKSESLTSPTPPPSSLKWSPIVPPLLALEKSELHEKLSVTLHGAPEEVPRQRRRSYLSVSVKTERHKLALSRILWNAPWWLSAMNVSCPASFTARPDFDEWASGTQSHVAVITQHALLGRPAGSHGSSQKNVRGFSSSENNLLTANEKQGQAWS</sequence>
<gene>
    <name evidence="2" type="ORF">PLEPLA_LOCUS42570</name>
</gene>
<dbReference type="AlphaFoldDB" id="A0A9N7VPJ7"/>
<evidence type="ECO:0000313" key="3">
    <source>
        <dbReference type="Proteomes" id="UP001153269"/>
    </source>
</evidence>
<reference evidence="2" key="1">
    <citation type="submission" date="2020-03" db="EMBL/GenBank/DDBJ databases">
        <authorList>
            <person name="Weist P."/>
        </authorList>
    </citation>
    <scope>NUCLEOTIDE SEQUENCE</scope>
</reference>
<proteinExistence type="predicted"/>
<keyword evidence="3" id="KW-1185">Reference proteome</keyword>
<feature type="compositionally biased region" description="Polar residues" evidence="1">
    <location>
        <begin position="1"/>
        <end position="10"/>
    </location>
</feature>
<organism evidence="2 3">
    <name type="scientific">Pleuronectes platessa</name>
    <name type="common">European plaice</name>
    <dbReference type="NCBI Taxonomy" id="8262"/>
    <lineage>
        <taxon>Eukaryota</taxon>
        <taxon>Metazoa</taxon>
        <taxon>Chordata</taxon>
        <taxon>Craniata</taxon>
        <taxon>Vertebrata</taxon>
        <taxon>Euteleostomi</taxon>
        <taxon>Actinopterygii</taxon>
        <taxon>Neopterygii</taxon>
        <taxon>Teleostei</taxon>
        <taxon>Neoteleostei</taxon>
        <taxon>Acanthomorphata</taxon>
        <taxon>Carangaria</taxon>
        <taxon>Pleuronectiformes</taxon>
        <taxon>Pleuronectoidei</taxon>
        <taxon>Pleuronectidae</taxon>
        <taxon>Pleuronectes</taxon>
    </lineage>
</organism>
<accession>A0A9N7VPJ7</accession>
<protein>
    <submittedName>
        <fullName evidence="2">Uncharacterized protein</fullName>
    </submittedName>
</protein>
<name>A0A9N7VPJ7_PLEPL</name>
<evidence type="ECO:0000256" key="1">
    <source>
        <dbReference type="SAM" id="MobiDB-lite"/>
    </source>
</evidence>
<feature type="region of interest" description="Disordered" evidence="1">
    <location>
        <begin position="129"/>
        <end position="163"/>
    </location>
</feature>
<dbReference type="Proteomes" id="UP001153269">
    <property type="component" value="Unassembled WGS sequence"/>
</dbReference>
<feature type="compositionally biased region" description="Polar residues" evidence="1">
    <location>
        <begin position="134"/>
        <end position="163"/>
    </location>
</feature>
<evidence type="ECO:0000313" key="2">
    <source>
        <dbReference type="EMBL" id="CAB1454803.1"/>
    </source>
</evidence>